<feature type="region of interest" description="Disordered" evidence="7">
    <location>
        <begin position="306"/>
        <end position="443"/>
    </location>
</feature>
<feature type="compositionally biased region" description="Polar residues" evidence="7">
    <location>
        <begin position="108"/>
        <end position="120"/>
    </location>
</feature>
<name>A0A9N8PJD7_9PEZI</name>
<dbReference type="GO" id="GO:0005634">
    <property type="term" value="C:nucleus"/>
    <property type="evidence" value="ECO:0007669"/>
    <property type="project" value="UniProtKB-SubCell"/>
</dbReference>
<reference evidence="9" key="1">
    <citation type="submission" date="2020-06" db="EMBL/GenBank/DDBJ databases">
        <authorList>
            <person name="Onetto C."/>
        </authorList>
    </citation>
    <scope>NUCLEOTIDE SEQUENCE</scope>
</reference>
<evidence type="ECO:0000313" key="9">
    <source>
        <dbReference type="EMBL" id="CAD0098374.1"/>
    </source>
</evidence>
<feature type="compositionally biased region" description="Low complexity" evidence="7">
    <location>
        <begin position="121"/>
        <end position="137"/>
    </location>
</feature>
<dbReference type="Gene3D" id="1.10.10.60">
    <property type="entry name" value="Homeodomain-like"/>
    <property type="match status" value="1"/>
</dbReference>
<feature type="compositionally biased region" description="Polar residues" evidence="7">
    <location>
        <begin position="420"/>
        <end position="435"/>
    </location>
</feature>
<sequence>MLSGKIIEPLSPPSSPRMSGQDYKPALPGWQTHQDHQSSFGQGYSHASGQYQAPQEPVPSSHVLSVPQGASLRSYKTSPYPLNAQYSAGSTAPNSYSQHASSDPKPHTTPQANAGSGQQTLGESLPGSPSSHPSPHSQGIDPDDEIADEEDQDASGEADDGENKPPMTAAELRNQKRKMKRFRLTHNQTRFLMSEFSRQAHPDAAHRERLSREIPGLSPRQVQVWFQNRRAKLKRLTAEDRERMMKSRALPDNFDMTPSLHSNYGSAPGGITPGPSPASYGTVIHQPGHIRPLTLDTLRRGEMGPTYISPTGIPPGMTTMAYTPPHSATDTMSPVSRPPEGPTYGYTPRSTLDSPQRAMFAGPPPSYTSQYSQPPRLPVHDRFRRASGETATSSPLRSSMSYGSLSGESSQHHSEARTPGLQSEGQGYISQQDAQRNMPPPSGPYGLGLPSLLVLLVSERPVILLTLVLDGFPSYQSSVRPVQAPTSGPPSIDMINSYQRDSQQVLSQHPSSFPEYQQYHNPTPYSTPQMPHYANFGNQFAPPSSYSGPYMQRSEQQQTQPQQAQQPPAPGASSVTQRPSYPGHRSNESEADHSDSGVAIGASY</sequence>
<feature type="region of interest" description="Disordered" evidence="7">
    <location>
        <begin position="1"/>
        <end position="167"/>
    </location>
</feature>
<evidence type="ECO:0000256" key="7">
    <source>
        <dbReference type="SAM" id="MobiDB-lite"/>
    </source>
</evidence>
<dbReference type="SUPFAM" id="SSF46689">
    <property type="entry name" value="Homeodomain-like"/>
    <property type="match status" value="1"/>
</dbReference>
<dbReference type="PANTHER" id="PTHR24208">
    <property type="entry name" value="LIM/HOMEOBOX PROTEIN LHX"/>
    <property type="match status" value="1"/>
</dbReference>
<dbReference type="SMART" id="SM00389">
    <property type="entry name" value="HOX"/>
    <property type="match status" value="1"/>
</dbReference>
<evidence type="ECO:0000256" key="4">
    <source>
        <dbReference type="ARBA" id="ARBA00023242"/>
    </source>
</evidence>
<dbReference type="CDD" id="cd00086">
    <property type="entry name" value="homeodomain"/>
    <property type="match status" value="1"/>
</dbReference>
<evidence type="ECO:0000313" key="10">
    <source>
        <dbReference type="Proteomes" id="UP000714618"/>
    </source>
</evidence>
<feature type="compositionally biased region" description="Basic and acidic residues" evidence="7">
    <location>
        <begin position="378"/>
        <end position="387"/>
    </location>
</feature>
<dbReference type="InterPro" id="IPR001356">
    <property type="entry name" value="HD"/>
</dbReference>
<dbReference type="GO" id="GO:0000981">
    <property type="term" value="F:DNA-binding transcription factor activity, RNA polymerase II-specific"/>
    <property type="evidence" value="ECO:0007669"/>
    <property type="project" value="TreeGrafter"/>
</dbReference>
<feature type="compositionally biased region" description="Acidic residues" evidence="7">
    <location>
        <begin position="141"/>
        <end position="160"/>
    </location>
</feature>
<feature type="compositionally biased region" description="Polar residues" evidence="7">
    <location>
        <begin position="536"/>
        <end position="547"/>
    </location>
</feature>
<keyword evidence="3 5" id="KW-0371">Homeobox</keyword>
<feature type="compositionally biased region" description="Polar residues" evidence="7">
    <location>
        <begin position="37"/>
        <end position="53"/>
    </location>
</feature>
<evidence type="ECO:0000256" key="3">
    <source>
        <dbReference type="ARBA" id="ARBA00023155"/>
    </source>
</evidence>
<evidence type="ECO:0000259" key="8">
    <source>
        <dbReference type="PROSITE" id="PS50071"/>
    </source>
</evidence>
<protein>
    <recommendedName>
        <fullName evidence="8">Homeobox domain-containing protein</fullName>
    </recommendedName>
</protein>
<feature type="compositionally biased region" description="Polar residues" evidence="7">
    <location>
        <begin position="500"/>
        <end position="529"/>
    </location>
</feature>
<accession>A0A9N8PJD7</accession>
<dbReference type="Pfam" id="PF00046">
    <property type="entry name" value="Homeodomain"/>
    <property type="match status" value="1"/>
</dbReference>
<keyword evidence="10" id="KW-1185">Reference proteome</keyword>
<evidence type="ECO:0000256" key="2">
    <source>
        <dbReference type="ARBA" id="ARBA00023125"/>
    </source>
</evidence>
<dbReference type="EMBL" id="CAIJEO010000009">
    <property type="protein sequence ID" value="CAD0098374.1"/>
    <property type="molecule type" value="Genomic_DNA"/>
</dbReference>
<dbReference type="OrthoDB" id="6159439at2759"/>
<comment type="subcellular location">
    <subcellularLocation>
        <location evidence="1 5 6">Nucleus</location>
    </subcellularLocation>
</comment>
<gene>
    <name evidence="9" type="ORF">AWRI4233_LOCUS7198</name>
</gene>
<feature type="domain" description="Homeobox" evidence="8">
    <location>
        <begin position="175"/>
        <end position="236"/>
    </location>
</feature>
<evidence type="ECO:0000256" key="6">
    <source>
        <dbReference type="RuleBase" id="RU000682"/>
    </source>
</evidence>
<feature type="DNA-binding region" description="Homeobox" evidence="5">
    <location>
        <begin position="177"/>
        <end position="237"/>
    </location>
</feature>
<dbReference type="GO" id="GO:0000977">
    <property type="term" value="F:RNA polymerase II transcription regulatory region sequence-specific DNA binding"/>
    <property type="evidence" value="ECO:0007669"/>
    <property type="project" value="TreeGrafter"/>
</dbReference>
<dbReference type="InterPro" id="IPR050453">
    <property type="entry name" value="LIM_Homeobox_TF"/>
</dbReference>
<evidence type="ECO:0000256" key="5">
    <source>
        <dbReference type="PROSITE-ProRule" id="PRU00108"/>
    </source>
</evidence>
<proteinExistence type="predicted"/>
<dbReference type="InterPro" id="IPR009057">
    <property type="entry name" value="Homeodomain-like_sf"/>
</dbReference>
<feature type="compositionally biased region" description="Low complexity" evidence="7">
    <location>
        <begin position="556"/>
        <end position="566"/>
    </location>
</feature>
<comment type="caution">
    <text evidence="9">The sequence shown here is derived from an EMBL/GenBank/DDBJ whole genome shotgun (WGS) entry which is preliminary data.</text>
</comment>
<organism evidence="9 10">
    <name type="scientific">Aureobasidium mustum</name>
    <dbReference type="NCBI Taxonomy" id="2773714"/>
    <lineage>
        <taxon>Eukaryota</taxon>
        <taxon>Fungi</taxon>
        <taxon>Dikarya</taxon>
        <taxon>Ascomycota</taxon>
        <taxon>Pezizomycotina</taxon>
        <taxon>Dothideomycetes</taxon>
        <taxon>Dothideomycetidae</taxon>
        <taxon>Dothideales</taxon>
        <taxon>Saccotheciaceae</taxon>
        <taxon>Aureobasidium</taxon>
    </lineage>
</organism>
<keyword evidence="4 5" id="KW-0539">Nucleus</keyword>
<feature type="compositionally biased region" description="Basic and acidic residues" evidence="7">
    <location>
        <begin position="585"/>
        <end position="595"/>
    </location>
</feature>
<keyword evidence="2 5" id="KW-0238">DNA-binding</keyword>
<dbReference type="Proteomes" id="UP000714618">
    <property type="component" value="Unassembled WGS sequence"/>
</dbReference>
<dbReference type="PROSITE" id="PS50071">
    <property type="entry name" value="HOMEOBOX_2"/>
    <property type="match status" value="1"/>
</dbReference>
<feature type="compositionally biased region" description="Polar residues" evidence="7">
    <location>
        <begin position="84"/>
        <end position="101"/>
    </location>
</feature>
<dbReference type="AlphaFoldDB" id="A0A9N8PJD7"/>
<evidence type="ECO:0000256" key="1">
    <source>
        <dbReference type="ARBA" id="ARBA00004123"/>
    </source>
</evidence>
<dbReference type="PANTHER" id="PTHR24208:SF166">
    <property type="entry name" value="LIM HOMEOBOX TRANSCRIPTION FACTOR 1 ALPHA, ISOFORM B"/>
    <property type="match status" value="1"/>
</dbReference>
<feature type="region of interest" description="Disordered" evidence="7">
    <location>
        <begin position="500"/>
        <end position="604"/>
    </location>
</feature>
<feature type="compositionally biased region" description="Low complexity" evidence="7">
    <location>
        <begin position="393"/>
        <end position="409"/>
    </location>
</feature>